<dbReference type="InterPro" id="IPR011044">
    <property type="entry name" value="Quino_amine_DH_bsu"/>
</dbReference>
<sequence>MNRKLFNIVMGILITVLFSGCSHRDKTGYYPINNINSKLSHSSSGLTCSNEKEDYYYSNGIIYKYGNSIESSEPIVNTYEVPGGEEYYPTNIAVTNNYLYFIIDGKLFRTDLLTKKTDSLFSELTGRFDDVAADKTGIFVSYFTDISRIYWLDDGKKEWGNAIDLQKILSEGEKVQNINDFNNYITTFNNYLILGDDHLGIDNIRVTSAFSQKENRINLGNFGSAEEYFVLNGMIYGLTLDGYYPIDNSSIKYISALDNYDSVHFNWKPGHYVVENDKLYLLVQYAKPPKVVNPHQSDSIFDALIEVDPITGDSKELFKTKSNMPRIVAYEKGFVYLFREYQISSYNLATGEEEKLADLPENDSLIFDCVNGKIFVYRWETKYHGLVAVVELMDE</sequence>
<dbReference type="EMBL" id="RJVG01000001">
    <property type="protein sequence ID" value="ROR31460.1"/>
    <property type="molecule type" value="Genomic_DNA"/>
</dbReference>
<keyword evidence="2" id="KW-1185">Reference proteome</keyword>
<protein>
    <recommendedName>
        <fullName evidence="3">Lipoprotein</fullName>
    </recommendedName>
</protein>
<accession>A0A3N1XY01</accession>
<dbReference type="PROSITE" id="PS51257">
    <property type="entry name" value="PROKAR_LIPOPROTEIN"/>
    <property type="match status" value="1"/>
</dbReference>
<dbReference type="RefSeq" id="WP_123607562.1">
    <property type="nucleotide sequence ID" value="NZ_RJVG01000001.1"/>
</dbReference>
<name>A0A3N1XY01_9FIRM</name>
<comment type="caution">
    <text evidence="1">The sequence shown here is derived from an EMBL/GenBank/DDBJ whole genome shotgun (WGS) entry which is preliminary data.</text>
</comment>
<reference evidence="1 2" key="1">
    <citation type="submission" date="2018-11" db="EMBL/GenBank/DDBJ databases">
        <title>Genomic Encyclopedia of Type Strains, Phase IV (KMG-IV): sequencing the most valuable type-strain genomes for metagenomic binning, comparative biology and taxonomic classification.</title>
        <authorList>
            <person name="Goeker M."/>
        </authorList>
    </citation>
    <scope>NUCLEOTIDE SEQUENCE [LARGE SCALE GENOMIC DNA]</scope>
    <source>
        <strain evidence="1 2">DSM 26537</strain>
    </source>
</reference>
<dbReference type="SUPFAM" id="SSF50969">
    <property type="entry name" value="YVTN repeat-like/Quinoprotein amine dehydrogenase"/>
    <property type="match status" value="1"/>
</dbReference>
<gene>
    <name evidence="1" type="ORF">EDD66_10176</name>
</gene>
<proteinExistence type="predicted"/>
<evidence type="ECO:0008006" key="3">
    <source>
        <dbReference type="Google" id="ProtNLM"/>
    </source>
</evidence>
<evidence type="ECO:0000313" key="1">
    <source>
        <dbReference type="EMBL" id="ROR31460.1"/>
    </source>
</evidence>
<dbReference type="AlphaFoldDB" id="A0A3N1XY01"/>
<dbReference type="Proteomes" id="UP000273083">
    <property type="component" value="Unassembled WGS sequence"/>
</dbReference>
<evidence type="ECO:0000313" key="2">
    <source>
        <dbReference type="Proteomes" id="UP000273083"/>
    </source>
</evidence>
<organism evidence="1 2">
    <name type="scientific">Mobilisporobacter senegalensis</name>
    <dbReference type="NCBI Taxonomy" id="1329262"/>
    <lineage>
        <taxon>Bacteria</taxon>
        <taxon>Bacillati</taxon>
        <taxon>Bacillota</taxon>
        <taxon>Clostridia</taxon>
        <taxon>Lachnospirales</taxon>
        <taxon>Lachnospiraceae</taxon>
        <taxon>Mobilisporobacter</taxon>
    </lineage>
</organism>